<evidence type="ECO:0000259" key="4">
    <source>
        <dbReference type="SMART" id="SM00382"/>
    </source>
</evidence>
<sequence length="448" mass="51376">MQPKNATSLTYSLADCEGVVDVFKGRKIWWDLITIERKRSPSLSWDPPPQTSRFLNMRVHRRDRAMVMSEYLPYVLDNAKALKAKRRERKLYTNSSRDEWFSIRNKVWDSIPFKHPATFGTLALDPLLKQRIMDDLLDFKNGEQFYKDAGRAWKRGYLLYGPPGTGKSSMIASIANFLEYDVYDLELGEVKSNVNLKGLLLEISDKALVVIEDIDCSLDLSRMKKKDEEKESDSMKPPWAEKEDKPSKVTLSGVLNLIDGLWSSCGNERIFVFTTNHIEKLDEALIRSGRMDMHIHLSFCGFEAVKLLAKNYLKLENHFLFEEVQAVMQEDGVCMTPSDVTEVFTRERRDPEQALKSLIEELRQSKTKKKVQEMSEQKIREAKELLTEEKGVNHEIEVPGAITEASDNMQKNSSAGLTMLDGTHPKEQPEKEELNDLDNEDEGAEGSR</sequence>
<evidence type="ECO:0000256" key="3">
    <source>
        <dbReference type="SAM" id="MobiDB-lite"/>
    </source>
</evidence>
<name>A0A8T2Q762_CERRI</name>
<organism evidence="5 6">
    <name type="scientific">Ceratopteris richardii</name>
    <name type="common">Triangle waterfern</name>
    <dbReference type="NCBI Taxonomy" id="49495"/>
    <lineage>
        <taxon>Eukaryota</taxon>
        <taxon>Viridiplantae</taxon>
        <taxon>Streptophyta</taxon>
        <taxon>Embryophyta</taxon>
        <taxon>Tracheophyta</taxon>
        <taxon>Polypodiopsida</taxon>
        <taxon>Polypodiidae</taxon>
        <taxon>Polypodiales</taxon>
        <taxon>Pteridineae</taxon>
        <taxon>Pteridaceae</taxon>
        <taxon>Parkerioideae</taxon>
        <taxon>Ceratopteris</taxon>
    </lineage>
</organism>
<dbReference type="SMART" id="SM00382">
    <property type="entry name" value="AAA"/>
    <property type="match status" value="1"/>
</dbReference>
<reference evidence="5" key="1">
    <citation type="submission" date="2021-08" db="EMBL/GenBank/DDBJ databases">
        <title>WGS assembly of Ceratopteris richardii.</title>
        <authorList>
            <person name="Marchant D.B."/>
            <person name="Chen G."/>
            <person name="Jenkins J."/>
            <person name="Shu S."/>
            <person name="Leebens-Mack J."/>
            <person name="Grimwood J."/>
            <person name="Schmutz J."/>
            <person name="Soltis P."/>
            <person name="Soltis D."/>
            <person name="Chen Z.-H."/>
        </authorList>
    </citation>
    <scope>NUCLEOTIDE SEQUENCE</scope>
    <source>
        <strain evidence="5">Whitten #5841</strain>
        <tissue evidence="5">Leaf</tissue>
    </source>
</reference>
<feature type="region of interest" description="Disordered" evidence="3">
    <location>
        <begin position="406"/>
        <end position="448"/>
    </location>
</feature>
<dbReference type="InterPro" id="IPR058017">
    <property type="entry name" value="At3g28540-like_C"/>
</dbReference>
<feature type="compositionally biased region" description="Basic and acidic residues" evidence="3">
    <location>
        <begin position="423"/>
        <end position="434"/>
    </location>
</feature>
<protein>
    <recommendedName>
        <fullName evidence="4">AAA+ ATPase domain-containing protein</fullName>
    </recommendedName>
</protein>
<dbReference type="InterPro" id="IPR003959">
    <property type="entry name" value="ATPase_AAA_core"/>
</dbReference>
<dbReference type="Proteomes" id="UP000825935">
    <property type="component" value="Chromosome 37"/>
</dbReference>
<dbReference type="OrthoDB" id="10251412at2759"/>
<dbReference type="Gene3D" id="3.40.50.300">
    <property type="entry name" value="P-loop containing nucleotide triphosphate hydrolases"/>
    <property type="match status" value="1"/>
</dbReference>
<accession>A0A8T2Q762</accession>
<comment type="caution">
    <text evidence="5">The sequence shown here is derived from an EMBL/GenBank/DDBJ whole genome shotgun (WGS) entry which is preliminary data.</text>
</comment>
<feature type="compositionally biased region" description="Acidic residues" evidence="3">
    <location>
        <begin position="435"/>
        <end position="448"/>
    </location>
</feature>
<feature type="compositionally biased region" description="Polar residues" evidence="3">
    <location>
        <begin position="406"/>
        <end position="416"/>
    </location>
</feature>
<evidence type="ECO:0000256" key="2">
    <source>
        <dbReference type="ARBA" id="ARBA00022528"/>
    </source>
</evidence>
<dbReference type="SUPFAM" id="SSF52540">
    <property type="entry name" value="P-loop containing nucleoside triphosphate hydrolases"/>
    <property type="match status" value="1"/>
</dbReference>
<dbReference type="GO" id="GO:0016887">
    <property type="term" value="F:ATP hydrolysis activity"/>
    <property type="evidence" value="ECO:0007669"/>
    <property type="project" value="InterPro"/>
</dbReference>
<keyword evidence="6" id="KW-1185">Reference proteome</keyword>
<dbReference type="Pfam" id="PF25568">
    <property type="entry name" value="AAA_lid_At3g28540"/>
    <property type="match status" value="1"/>
</dbReference>
<comment type="similarity">
    <text evidence="1">Belongs to the AAA ATPase family. BCS1 subfamily.</text>
</comment>
<keyword evidence="2" id="KW-0150">Chloroplast</keyword>
<evidence type="ECO:0000313" key="6">
    <source>
        <dbReference type="Proteomes" id="UP000825935"/>
    </source>
</evidence>
<dbReference type="InterPro" id="IPR027417">
    <property type="entry name" value="P-loop_NTPase"/>
</dbReference>
<feature type="domain" description="AAA+ ATPase" evidence="4">
    <location>
        <begin position="153"/>
        <end position="301"/>
    </location>
</feature>
<dbReference type="OMA" id="FKIDEYD"/>
<evidence type="ECO:0000313" key="5">
    <source>
        <dbReference type="EMBL" id="KAH7279468.1"/>
    </source>
</evidence>
<evidence type="ECO:0000256" key="1">
    <source>
        <dbReference type="ARBA" id="ARBA00007448"/>
    </source>
</evidence>
<dbReference type="CDD" id="cd19510">
    <property type="entry name" value="RecA-like_BCS1"/>
    <property type="match status" value="1"/>
</dbReference>
<dbReference type="PANTHER" id="PTHR23070">
    <property type="entry name" value="BCS1 AAA-TYPE ATPASE"/>
    <property type="match status" value="1"/>
</dbReference>
<dbReference type="Pfam" id="PF00004">
    <property type="entry name" value="AAA"/>
    <property type="match status" value="1"/>
</dbReference>
<proteinExistence type="inferred from homology"/>
<gene>
    <name evidence="5" type="ORF">KP509_37G021100</name>
</gene>
<dbReference type="GO" id="GO:0005524">
    <property type="term" value="F:ATP binding"/>
    <property type="evidence" value="ECO:0007669"/>
    <property type="project" value="InterPro"/>
</dbReference>
<dbReference type="EMBL" id="CM035442">
    <property type="protein sequence ID" value="KAH7279468.1"/>
    <property type="molecule type" value="Genomic_DNA"/>
</dbReference>
<dbReference type="InterPro" id="IPR050747">
    <property type="entry name" value="Mitochondrial_chaperone_BCS1"/>
</dbReference>
<dbReference type="AlphaFoldDB" id="A0A8T2Q762"/>
<dbReference type="InterPro" id="IPR003593">
    <property type="entry name" value="AAA+_ATPase"/>
</dbReference>
<keyword evidence="2" id="KW-0934">Plastid</keyword>